<keyword evidence="18" id="KW-1185">Reference proteome</keyword>
<organism evidence="17 18">
    <name type="scientific">Diatraea saccharalis</name>
    <name type="common">sugarcane borer</name>
    <dbReference type="NCBI Taxonomy" id="40085"/>
    <lineage>
        <taxon>Eukaryota</taxon>
        <taxon>Metazoa</taxon>
        <taxon>Ecdysozoa</taxon>
        <taxon>Arthropoda</taxon>
        <taxon>Hexapoda</taxon>
        <taxon>Insecta</taxon>
        <taxon>Pterygota</taxon>
        <taxon>Neoptera</taxon>
        <taxon>Endopterygota</taxon>
        <taxon>Lepidoptera</taxon>
        <taxon>Glossata</taxon>
        <taxon>Ditrysia</taxon>
        <taxon>Pyraloidea</taxon>
        <taxon>Crambidae</taxon>
        <taxon>Crambinae</taxon>
        <taxon>Diatraea</taxon>
    </lineage>
</organism>
<dbReference type="PRINTS" id="PR01791">
    <property type="entry name" value="REGUCALCIN"/>
</dbReference>
<evidence type="ECO:0000259" key="16">
    <source>
        <dbReference type="Pfam" id="PF08450"/>
    </source>
</evidence>
<evidence type="ECO:0000256" key="2">
    <source>
        <dbReference type="ARBA" id="ARBA00001913"/>
    </source>
</evidence>
<dbReference type="InterPro" id="IPR013658">
    <property type="entry name" value="SGL"/>
</dbReference>
<evidence type="ECO:0000256" key="3">
    <source>
        <dbReference type="ARBA" id="ARBA00001936"/>
    </source>
</evidence>
<evidence type="ECO:0000256" key="11">
    <source>
        <dbReference type="ARBA" id="ARBA00022801"/>
    </source>
</evidence>
<name>A0A9N9R204_9NEOP</name>
<dbReference type="EC" id="3.1.1.17" evidence="7"/>
<dbReference type="InterPro" id="IPR008367">
    <property type="entry name" value="Regucalcin"/>
</dbReference>
<comment type="subcellular location">
    <subcellularLocation>
        <location evidence="5">Cytoplasm</location>
    </subcellularLocation>
</comment>
<dbReference type="GO" id="GO:0005737">
    <property type="term" value="C:cytoplasm"/>
    <property type="evidence" value="ECO:0007669"/>
    <property type="project" value="UniProtKB-SubCell"/>
</dbReference>
<evidence type="ECO:0000256" key="8">
    <source>
        <dbReference type="ARBA" id="ARBA00016808"/>
    </source>
</evidence>
<comment type="cofactor">
    <cofactor evidence="2">
        <name>Ca(2+)</name>
        <dbReference type="ChEBI" id="CHEBI:29108"/>
    </cofactor>
</comment>
<keyword evidence="12" id="KW-0106">Calcium</keyword>
<feature type="binding site" evidence="15">
    <location>
        <position position="107"/>
    </location>
    <ligand>
        <name>substrate</name>
    </ligand>
</feature>
<feature type="binding site" evidence="15">
    <location>
        <position position="127"/>
    </location>
    <ligand>
        <name>substrate</name>
    </ligand>
</feature>
<gene>
    <name evidence="17" type="ORF">DIATSA_LOCUS5828</name>
</gene>
<evidence type="ECO:0000256" key="14">
    <source>
        <dbReference type="PIRSR" id="PIRSR605511-1"/>
    </source>
</evidence>
<evidence type="ECO:0000256" key="1">
    <source>
        <dbReference type="ARBA" id="ARBA00001589"/>
    </source>
</evidence>
<dbReference type="PRINTS" id="PR01790">
    <property type="entry name" value="SMP30FAMILY"/>
</dbReference>
<feature type="binding site" evidence="15">
    <location>
        <position position="210"/>
    </location>
    <ligand>
        <name>a divalent metal cation</name>
        <dbReference type="ChEBI" id="CHEBI:60240"/>
    </ligand>
</feature>
<evidence type="ECO:0000256" key="13">
    <source>
        <dbReference type="ARBA" id="ARBA00032464"/>
    </source>
</evidence>
<dbReference type="FunFam" id="2.120.10.30:FF:000027">
    <property type="entry name" value="Regucalcin homologue"/>
    <property type="match status" value="1"/>
</dbReference>
<dbReference type="AlphaFoldDB" id="A0A9N9R204"/>
<evidence type="ECO:0000256" key="15">
    <source>
        <dbReference type="PIRSR" id="PIRSR605511-2"/>
    </source>
</evidence>
<accession>A0A9N9R204</accession>
<feature type="active site" description="Proton donor/acceptor" evidence="14">
    <location>
        <position position="210"/>
    </location>
</feature>
<dbReference type="InterPro" id="IPR005511">
    <property type="entry name" value="SMP-30"/>
</dbReference>
<feature type="domain" description="SMP-30/Gluconolactonase/LRE-like region" evidence="16">
    <location>
        <begin position="14"/>
        <end position="269"/>
    </location>
</feature>
<dbReference type="Pfam" id="PF08450">
    <property type="entry name" value="SGL"/>
    <property type="match status" value="1"/>
</dbReference>
<evidence type="ECO:0000256" key="5">
    <source>
        <dbReference type="ARBA" id="ARBA00004496"/>
    </source>
</evidence>
<feature type="binding site" evidence="15">
    <location>
        <position position="16"/>
    </location>
    <ligand>
        <name>a divalent metal cation</name>
        <dbReference type="ChEBI" id="CHEBI:60240"/>
    </ligand>
</feature>
<evidence type="ECO:0000256" key="9">
    <source>
        <dbReference type="ARBA" id="ARBA00022490"/>
    </source>
</evidence>
<keyword evidence="9" id="KW-0963">Cytoplasm</keyword>
<dbReference type="Proteomes" id="UP001153714">
    <property type="component" value="Chromosome 18"/>
</dbReference>
<comment type="cofactor">
    <cofactor evidence="3">
        <name>Mn(2+)</name>
        <dbReference type="ChEBI" id="CHEBI:29035"/>
    </cofactor>
</comment>
<evidence type="ECO:0000256" key="6">
    <source>
        <dbReference type="ARBA" id="ARBA00008853"/>
    </source>
</evidence>
<comment type="cofactor">
    <cofactor evidence="4">
        <name>Mg(2+)</name>
        <dbReference type="ChEBI" id="CHEBI:18420"/>
    </cofactor>
</comment>
<dbReference type="EMBL" id="OU893349">
    <property type="protein sequence ID" value="CAG9787984.1"/>
    <property type="molecule type" value="Genomic_DNA"/>
</dbReference>
<dbReference type="GO" id="GO:0030234">
    <property type="term" value="F:enzyme regulator activity"/>
    <property type="evidence" value="ECO:0007669"/>
    <property type="project" value="InterPro"/>
</dbReference>
<keyword evidence="15" id="KW-0862">Zinc</keyword>
<evidence type="ECO:0000313" key="18">
    <source>
        <dbReference type="Proteomes" id="UP001153714"/>
    </source>
</evidence>
<evidence type="ECO:0000313" key="17">
    <source>
        <dbReference type="EMBL" id="CAG9787984.1"/>
    </source>
</evidence>
<dbReference type="PANTHER" id="PTHR10907:SF66">
    <property type="entry name" value="MIP34848P1-RELATED"/>
    <property type="match status" value="1"/>
</dbReference>
<dbReference type="PANTHER" id="PTHR10907">
    <property type="entry name" value="REGUCALCIN"/>
    <property type="match status" value="1"/>
</dbReference>
<evidence type="ECO:0000256" key="7">
    <source>
        <dbReference type="ARBA" id="ARBA00013227"/>
    </source>
</evidence>
<feature type="binding site" evidence="15">
    <location>
        <position position="109"/>
    </location>
    <ligand>
        <name>substrate</name>
    </ligand>
</feature>
<keyword evidence="11" id="KW-0378">Hydrolase</keyword>
<comment type="cofactor">
    <cofactor evidence="15">
        <name>Zn(2+)</name>
        <dbReference type="ChEBI" id="CHEBI:29105"/>
    </cofactor>
    <text evidence="15">Binds 1 divalent metal cation per subunit.</text>
</comment>
<comment type="similarity">
    <text evidence="6">Belongs to the SMP-30/CGR1 family.</text>
</comment>
<reference evidence="17" key="2">
    <citation type="submission" date="2022-10" db="EMBL/GenBank/DDBJ databases">
        <authorList>
            <consortium name="ENA_rothamsted_submissions"/>
            <consortium name="culmorum"/>
            <person name="King R."/>
        </authorList>
    </citation>
    <scope>NUCLEOTIDE SEQUENCE</scope>
</reference>
<evidence type="ECO:0000256" key="4">
    <source>
        <dbReference type="ARBA" id="ARBA00001946"/>
    </source>
</evidence>
<dbReference type="OrthoDB" id="423498at2759"/>
<feature type="binding site" evidence="15">
    <location>
        <position position="158"/>
    </location>
    <ligand>
        <name>a divalent metal cation</name>
        <dbReference type="ChEBI" id="CHEBI:60240"/>
    </ligand>
</feature>
<keyword evidence="10 15" id="KW-0479">Metal-binding</keyword>
<dbReference type="InterPro" id="IPR011042">
    <property type="entry name" value="6-blade_b-propeller_TolB-like"/>
</dbReference>
<dbReference type="GO" id="GO:0005509">
    <property type="term" value="F:calcium ion binding"/>
    <property type="evidence" value="ECO:0007669"/>
    <property type="project" value="InterPro"/>
</dbReference>
<evidence type="ECO:0000256" key="12">
    <source>
        <dbReference type="ARBA" id="ARBA00022837"/>
    </source>
</evidence>
<dbReference type="GO" id="GO:0019853">
    <property type="term" value="P:L-ascorbic acid biosynthetic process"/>
    <property type="evidence" value="ECO:0007669"/>
    <property type="project" value="TreeGrafter"/>
</dbReference>
<sequence length="302" mass="33113">MSVKVERITDPLVLGEGPHWDAAHQVLYFVDIVNCTLYRYKPATGEQTKTKLGDVVGFVVPIEGTSDQFVAGVKREFQVVQWDGTDGSAPRVLRTLGEVDQQRPANRINDGKADPRGRLFAGTMGEDSPGQFAMNKGSLYRLDGPKMKKVAEGVTVSNGLAWDLNEKAMYYIDSIEQNIRRYDYDVDTGEISNMRHVFDFKKNEIEGLPDGTTIDTEGNLWVAVFDGSCVLNINPRTGQLLRKIPIPAKQVTSATFGGPNMDVLYVTTASLNIEGEQLPPCGATFAVTGLGVKGHPNANFKL</sequence>
<proteinExistence type="inferred from homology"/>
<reference evidence="17" key="1">
    <citation type="submission" date="2021-12" db="EMBL/GenBank/DDBJ databases">
        <authorList>
            <person name="King R."/>
        </authorList>
    </citation>
    <scope>NUCLEOTIDE SEQUENCE</scope>
</reference>
<dbReference type="GO" id="GO:0004341">
    <property type="term" value="F:gluconolactonase activity"/>
    <property type="evidence" value="ECO:0007669"/>
    <property type="project" value="UniProtKB-EC"/>
</dbReference>
<dbReference type="SUPFAM" id="SSF63829">
    <property type="entry name" value="Calcium-dependent phosphotriesterase"/>
    <property type="match status" value="1"/>
</dbReference>
<protein>
    <recommendedName>
        <fullName evidence="8">Regucalcin</fullName>
        <ecNumber evidence="7">3.1.1.17</ecNumber>
    </recommendedName>
    <alternativeName>
        <fullName evidence="13">Gluconolactonase</fullName>
    </alternativeName>
</protein>
<comment type="catalytic activity">
    <reaction evidence="1">
        <text>D-glucono-1,5-lactone + H2O = D-gluconate + H(+)</text>
        <dbReference type="Rhea" id="RHEA:10440"/>
        <dbReference type="ChEBI" id="CHEBI:15377"/>
        <dbReference type="ChEBI" id="CHEBI:15378"/>
        <dbReference type="ChEBI" id="CHEBI:16217"/>
        <dbReference type="ChEBI" id="CHEBI:18391"/>
        <dbReference type="EC" id="3.1.1.17"/>
    </reaction>
</comment>
<dbReference type="Gene3D" id="2.120.10.30">
    <property type="entry name" value="TolB, C-terminal domain"/>
    <property type="match status" value="1"/>
</dbReference>
<evidence type="ECO:0000256" key="10">
    <source>
        <dbReference type="ARBA" id="ARBA00022723"/>
    </source>
</evidence>